<evidence type="ECO:0000256" key="2">
    <source>
        <dbReference type="ARBA" id="ARBA00005831"/>
    </source>
</evidence>
<sequence>MDMVALSEDKFNPVQWINENFQKYVEENKFLSKEEHKKSLNDHERAIDFINNYVSKLQLYVQQVNYALEESSPRLVSTMPRIVKEVRSLQVGVERLQQRMLLMHQEVAAVQKETGECMTTLEHLNSMQIKVQNAKESLQESDGWGNLIASLEDGFERNDVKGISDKIVSLQKSLLAQEQLPGHSDRQSQVEDFKNRLEALASPKVVQCFAEGNVKQAQYYVTIFDTIHRKSQLLQYYRAVQKTALQQQWKQTLELQATESTTQQQQFLALFYDHLMENIQGQVKWCFQVFEDQEGQDQPFLLLVELLPTLQPTRYNHILQLLRTCDERLELLQRYAQDNHVFAMQLNAYLKQACIQLNKELRQNLGQAIYEYFYKFIEQYPRLEETQLSRRIDRTLITQTQTHISDAVRHLKDATSKTFDWLTEALARCSNITGDLALCKLINFFASIFKRILDQFAKIQRQLTLHAGVNSECSWSLLQYTLDLLECLADFQQRLQNFEKVLQERLNVLEQNFRHSQHTSINFYQTFESMEQQRLLASIKEFQQKRLEPSQDNQVIFLGIFYNIYDSFKLHFKEIHDVTLNILLQPLESHLSCIQPPADLNQSRIGDMPAFSFAPQESITQIGQYLLTLPQHLEPLLLAPSPVLKQALEMCNINYSQPTPSADVLLSLIVTQCFVLYQTQILQIKNLNTAMARQLAVDIEYLRSVVEELGLALSITLNQIHTLLKAEPENYLALSAGCEPRLVTAIRQMRNIISKQ</sequence>
<keyword evidence="5" id="KW-0653">Protein transport</keyword>
<evidence type="ECO:0000256" key="8">
    <source>
        <dbReference type="ARBA" id="ARBA00031345"/>
    </source>
</evidence>
<dbReference type="VEuPathDB" id="VectorBase:GAUT007877"/>
<evidence type="ECO:0000313" key="9">
    <source>
        <dbReference type="EnsemblMetazoa" id="GAUT007877-PA"/>
    </source>
</evidence>
<dbReference type="EnsemblMetazoa" id="GAUT007877-RA">
    <property type="protein sequence ID" value="GAUT007877-PA"/>
    <property type="gene ID" value="GAUT007877"/>
</dbReference>
<dbReference type="GO" id="GO:0006886">
    <property type="term" value="P:intracellular protein transport"/>
    <property type="evidence" value="ECO:0007669"/>
    <property type="project" value="InterPro"/>
</dbReference>
<protein>
    <recommendedName>
        <fullName evidence="3">Conserved oligomeric Golgi complex subunit 7</fullName>
    </recommendedName>
    <alternativeName>
        <fullName evidence="8">Component of oligomeric Golgi complex 7</fullName>
    </alternativeName>
</protein>
<dbReference type="PANTHER" id="PTHR21443:SF0">
    <property type="entry name" value="CONSERVED OLIGOMERIC GOLGI COMPLEX SUBUNIT 7"/>
    <property type="match status" value="1"/>
</dbReference>
<dbReference type="AlphaFoldDB" id="A0A1A9UKY2"/>
<accession>A0A1A9UKY2</accession>
<dbReference type="GO" id="GO:0000139">
    <property type="term" value="C:Golgi membrane"/>
    <property type="evidence" value="ECO:0007669"/>
    <property type="project" value="UniProtKB-SubCell"/>
</dbReference>
<dbReference type="PANTHER" id="PTHR21443">
    <property type="entry name" value="CONSERVED OLIGOMERIC GOLGI COMPLEX COMPONENT 7"/>
    <property type="match status" value="1"/>
</dbReference>
<organism evidence="9 10">
    <name type="scientific">Glossina austeni</name>
    <name type="common">Savannah tsetse fly</name>
    <dbReference type="NCBI Taxonomy" id="7395"/>
    <lineage>
        <taxon>Eukaryota</taxon>
        <taxon>Metazoa</taxon>
        <taxon>Ecdysozoa</taxon>
        <taxon>Arthropoda</taxon>
        <taxon>Hexapoda</taxon>
        <taxon>Insecta</taxon>
        <taxon>Pterygota</taxon>
        <taxon>Neoptera</taxon>
        <taxon>Endopterygota</taxon>
        <taxon>Diptera</taxon>
        <taxon>Brachycera</taxon>
        <taxon>Muscomorpha</taxon>
        <taxon>Hippoboscoidea</taxon>
        <taxon>Glossinidae</taxon>
        <taxon>Glossina</taxon>
    </lineage>
</organism>
<reference evidence="9" key="1">
    <citation type="submission" date="2020-05" db="UniProtKB">
        <authorList>
            <consortium name="EnsemblMetazoa"/>
        </authorList>
    </citation>
    <scope>IDENTIFICATION</scope>
    <source>
        <strain evidence="9">TTRI</strain>
    </source>
</reference>
<comment type="subcellular location">
    <subcellularLocation>
        <location evidence="1">Golgi apparatus membrane</location>
        <topology evidence="1">Peripheral membrane protein</topology>
    </subcellularLocation>
</comment>
<evidence type="ECO:0000256" key="1">
    <source>
        <dbReference type="ARBA" id="ARBA00004395"/>
    </source>
</evidence>
<dbReference type="GO" id="GO:0007030">
    <property type="term" value="P:Golgi organization"/>
    <property type="evidence" value="ECO:0007669"/>
    <property type="project" value="TreeGrafter"/>
</dbReference>
<dbReference type="GO" id="GO:0006890">
    <property type="term" value="P:retrograde vesicle-mediated transport, Golgi to endoplasmic reticulum"/>
    <property type="evidence" value="ECO:0007669"/>
    <property type="project" value="TreeGrafter"/>
</dbReference>
<evidence type="ECO:0000256" key="3">
    <source>
        <dbReference type="ARBA" id="ARBA00020984"/>
    </source>
</evidence>
<keyword evidence="10" id="KW-1185">Reference proteome</keyword>
<evidence type="ECO:0000256" key="5">
    <source>
        <dbReference type="ARBA" id="ARBA00022927"/>
    </source>
</evidence>
<evidence type="ECO:0000313" key="10">
    <source>
        <dbReference type="Proteomes" id="UP000078200"/>
    </source>
</evidence>
<evidence type="ECO:0000256" key="6">
    <source>
        <dbReference type="ARBA" id="ARBA00023034"/>
    </source>
</evidence>
<dbReference type="Pfam" id="PF10191">
    <property type="entry name" value="COG7"/>
    <property type="match status" value="1"/>
</dbReference>
<proteinExistence type="inferred from homology"/>
<keyword evidence="4" id="KW-0813">Transport</keyword>
<dbReference type="GO" id="GO:0017119">
    <property type="term" value="C:Golgi transport complex"/>
    <property type="evidence" value="ECO:0007669"/>
    <property type="project" value="InterPro"/>
</dbReference>
<name>A0A1A9UKY2_GLOAU</name>
<comment type="similarity">
    <text evidence="2">Belongs to the COG7 family.</text>
</comment>
<keyword evidence="7" id="KW-0472">Membrane</keyword>
<dbReference type="InterPro" id="IPR019335">
    <property type="entry name" value="COG7"/>
</dbReference>
<evidence type="ECO:0000256" key="4">
    <source>
        <dbReference type="ARBA" id="ARBA00022448"/>
    </source>
</evidence>
<dbReference type="STRING" id="7395.A0A1A9UKY2"/>
<dbReference type="Proteomes" id="UP000078200">
    <property type="component" value="Unassembled WGS sequence"/>
</dbReference>
<evidence type="ECO:0000256" key="7">
    <source>
        <dbReference type="ARBA" id="ARBA00023136"/>
    </source>
</evidence>
<keyword evidence="6" id="KW-0333">Golgi apparatus</keyword>